<name>A0AAN9AD52_HALRR</name>
<evidence type="ECO:0000313" key="2">
    <source>
        <dbReference type="Proteomes" id="UP001381693"/>
    </source>
</evidence>
<dbReference type="Gene3D" id="2.60.40.10">
    <property type="entry name" value="Immunoglobulins"/>
    <property type="match status" value="1"/>
</dbReference>
<keyword evidence="2" id="KW-1185">Reference proteome</keyword>
<organism evidence="1 2">
    <name type="scientific">Halocaridina rubra</name>
    <name type="common">Hawaiian red shrimp</name>
    <dbReference type="NCBI Taxonomy" id="373956"/>
    <lineage>
        <taxon>Eukaryota</taxon>
        <taxon>Metazoa</taxon>
        <taxon>Ecdysozoa</taxon>
        <taxon>Arthropoda</taxon>
        <taxon>Crustacea</taxon>
        <taxon>Multicrustacea</taxon>
        <taxon>Malacostraca</taxon>
        <taxon>Eumalacostraca</taxon>
        <taxon>Eucarida</taxon>
        <taxon>Decapoda</taxon>
        <taxon>Pleocyemata</taxon>
        <taxon>Caridea</taxon>
        <taxon>Atyoidea</taxon>
        <taxon>Atyidae</taxon>
        <taxon>Halocaridina</taxon>
    </lineage>
</organism>
<comment type="caution">
    <text evidence="1">The sequence shown here is derived from an EMBL/GenBank/DDBJ whole genome shotgun (WGS) entry which is preliminary data.</text>
</comment>
<protein>
    <submittedName>
        <fullName evidence="1">Uncharacterized protein</fullName>
    </submittedName>
</protein>
<feature type="non-terminal residue" evidence="1">
    <location>
        <position position="1"/>
    </location>
</feature>
<evidence type="ECO:0000313" key="1">
    <source>
        <dbReference type="EMBL" id="KAK7081670.1"/>
    </source>
</evidence>
<dbReference type="EMBL" id="JAXCGZ010004567">
    <property type="protein sequence ID" value="KAK7081670.1"/>
    <property type="molecule type" value="Genomic_DNA"/>
</dbReference>
<gene>
    <name evidence="1" type="ORF">SK128_014858</name>
</gene>
<reference evidence="1 2" key="1">
    <citation type="submission" date="2023-11" db="EMBL/GenBank/DDBJ databases">
        <title>Halocaridina rubra genome assembly.</title>
        <authorList>
            <person name="Smith C."/>
        </authorList>
    </citation>
    <scope>NUCLEOTIDE SEQUENCE [LARGE SCALE GENOMIC DNA]</scope>
    <source>
        <strain evidence="1">EP-1</strain>
        <tissue evidence="1">Whole</tissue>
    </source>
</reference>
<dbReference type="Proteomes" id="UP001381693">
    <property type="component" value="Unassembled WGS sequence"/>
</dbReference>
<dbReference type="AlphaFoldDB" id="A0AAN9AD52"/>
<proteinExistence type="predicted"/>
<dbReference type="InterPro" id="IPR013783">
    <property type="entry name" value="Ig-like_fold"/>
</dbReference>
<accession>A0AAN9AD52</accession>
<sequence>FDSAGPFAITLEGPPVARQWEQVGLRACVFNFHLSKVGVLITLPDSEDYRTVLVEMNGAVNSYKPRTASGDHQHIVWVSQRG</sequence>